<organism evidence="5 6">
    <name type="scientific">Orchesella dallaii</name>
    <dbReference type="NCBI Taxonomy" id="48710"/>
    <lineage>
        <taxon>Eukaryota</taxon>
        <taxon>Metazoa</taxon>
        <taxon>Ecdysozoa</taxon>
        <taxon>Arthropoda</taxon>
        <taxon>Hexapoda</taxon>
        <taxon>Collembola</taxon>
        <taxon>Entomobryomorpha</taxon>
        <taxon>Entomobryoidea</taxon>
        <taxon>Orchesellidae</taxon>
        <taxon>Orchesellinae</taxon>
        <taxon>Orchesella</taxon>
    </lineage>
</organism>
<evidence type="ECO:0000313" key="5">
    <source>
        <dbReference type="EMBL" id="CAL8118360.1"/>
    </source>
</evidence>
<evidence type="ECO:0000259" key="4">
    <source>
        <dbReference type="Pfam" id="PF00030"/>
    </source>
</evidence>
<dbReference type="SUPFAM" id="SSF49695">
    <property type="entry name" value="gamma-Crystallin-like"/>
    <property type="match status" value="1"/>
</dbReference>
<keyword evidence="6" id="KW-1185">Reference proteome</keyword>
<comment type="caution">
    <text evidence="5">The sequence shown here is derived from an EMBL/GenBank/DDBJ whole genome shotgun (WGS) entry which is preliminary data.</text>
</comment>
<comment type="similarity">
    <text evidence="1">Belongs to the beta/gamma-crystallin family.</text>
</comment>
<proteinExistence type="inferred from homology"/>
<accession>A0ABP1R7B2</accession>
<gene>
    <name evidence="5" type="ORF">ODALV1_LOCUS18100</name>
</gene>
<dbReference type="InterPro" id="IPR001064">
    <property type="entry name" value="Beta/gamma_crystallin"/>
</dbReference>
<feature type="chain" id="PRO_5047279517" description="Beta/gamma crystallin 'Greek key' domain-containing protein" evidence="3">
    <location>
        <begin position="38"/>
        <end position="145"/>
    </location>
</feature>
<dbReference type="Proteomes" id="UP001642540">
    <property type="component" value="Unassembled WGS sequence"/>
</dbReference>
<evidence type="ECO:0000256" key="1">
    <source>
        <dbReference type="ARBA" id="ARBA00009646"/>
    </source>
</evidence>
<evidence type="ECO:0000256" key="2">
    <source>
        <dbReference type="ARBA" id="ARBA00022737"/>
    </source>
</evidence>
<dbReference type="Pfam" id="PF00030">
    <property type="entry name" value="Crystall"/>
    <property type="match status" value="1"/>
</dbReference>
<name>A0ABP1R7B2_9HEXA</name>
<dbReference type="Gene3D" id="2.60.20.10">
    <property type="entry name" value="Crystallins"/>
    <property type="match status" value="1"/>
</dbReference>
<evidence type="ECO:0000256" key="3">
    <source>
        <dbReference type="SAM" id="SignalP"/>
    </source>
</evidence>
<sequence length="145" mass="16805">MSASSCAKSYKFLTRFHEASLLFLVLLLLFWCESVQGKQWKYVGSGYTRSRSGYNNIYVSLYEHENFRGKVYRQPISKECTNLPRAYNDWASSIILHDRCVTLCEYRDCQGPCIDVIPNEKGKKRLSAFGLNDKLSSVKQCNQFF</sequence>
<reference evidence="5 6" key="1">
    <citation type="submission" date="2024-08" db="EMBL/GenBank/DDBJ databases">
        <authorList>
            <person name="Cucini C."/>
            <person name="Frati F."/>
        </authorList>
    </citation>
    <scope>NUCLEOTIDE SEQUENCE [LARGE SCALE GENOMIC DNA]</scope>
</reference>
<feature type="signal peptide" evidence="3">
    <location>
        <begin position="1"/>
        <end position="37"/>
    </location>
</feature>
<protein>
    <recommendedName>
        <fullName evidence="4">Beta/gamma crystallin 'Greek key' domain-containing protein</fullName>
    </recommendedName>
</protein>
<feature type="domain" description="Beta/gamma crystallin 'Greek key'" evidence="4">
    <location>
        <begin position="59"/>
        <end position="140"/>
    </location>
</feature>
<dbReference type="EMBL" id="CAXLJM020000057">
    <property type="protein sequence ID" value="CAL8118360.1"/>
    <property type="molecule type" value="Genomic_DNA"/>
</dbReference>
<keyword evidence="2" id="KW-0677">Repeat</keyword>
<keyword evidence="3" id="KW-0732">Signal</keyword>
<dbReference type="InterPro" id="IPR011024">
    <property type="entry name" value="G_crystallin-like"/>
</dbReference>
<evidence type="ECO:0000313" key="6">
    <source>
        <dbReference type="Proteomes" id="UP001642540"/>
    </source>
</evidence>